<dbReference type="AlphaFoldDB" id="A0A2H9ZYY7"/>
<organism evidence="12 13">
    <name type="scientific">Apostasia shenzhenica</name>
    <dbReference type="NCBI Taxonomy" id="1088818"/>
    <lineage>
        <taxon>Eukaryota</taxon>
        <taxon>Viridiplantae</taxon>
        <taxon>Streptophyta</taxon>
        <taxon>Embryophyta</taxon>
        <taxon>Tracheophyta</taxon>
        <taxon>Spermatophyta</taxon>
        <taxon>Magnoliopsida</taxon>
        <taxon>Liliopsida</taxon>
        <taxon>Asparagales</taxon>
        <taxon>Orchidaceae</taxon>
        <taxon>Apostasioideae</taxon>
        <taxon>Apostasia</taxon>
    </lineage>
</organism>
<evidence type="ECO:0000256" key="7">
    <source>
        <dbReference type="ARBA" id="ARBA00022989"/>
    </source>
</evidence>
<evidence type="ECO:0000256" key="8">
    <source>
        <dbReference type="ARBA" id="ARBA00023136"/>
    </source>
</evidence>
<dbReference type="OrthoDB" id="28748at2759"/>
<dbReference type="Pfam" id="PF10510">
    <property type="entry name" value="PIG-S"/>
    <property type="match status" value="1"/>
</dbReference>
<evidence type="ECO:0000256" key="10">
    <source>
        <dbReference type="SAM" id="MobiDB-lite"/>
    </source>
</evidence>
<comment type="similarity">
    <text evidence="3">Belongs to the PIGS family.</text>
</comment>
<keyword evidence="9" id="KW-0325">Glycoprotein</keyword>
<comment type="pathway">
    <text evidence="2">Glycolipid biosynthesis; glycosylphosphatidylinositol-anchor biosynthesis.</text>
</comment>
<keyword evidence="13" id="KW-1185">Reference proteome</keyword>
<keyword evidence="6" id="KW-0256">Endoplasmic reticulum</keyword>
<comment type="subcellular location">
    <subcellularLocation>
        <location evidence="1">Endoplasmic reticulum membrane</location>
        <topology evidence="1">Multi-pass membrane protein</topology>
    </subcellularLocation>
</comment>
<dbReference type="GO" id="GO:0016255">
    <property type="term" value="P:attachment of GPI anchor to protein"/>
    <property type="evidence" value="ECO:0007669"/>
    <property type="project" value="InterPro"/>
</dbReference>
<accession>A0A2H9ZYY7</accession>
<reference evidence="12 13" key="1">
    <citation type="journal article" date="2017" name="Nature">
        <title>The Apostasia genome and the evolution of orchids.</title>
        <authorList>
            <person name="Zhang G.Q."/>
            <person name="Liu K.W."/>
            <person name="Li Z."/>
            <person name="Lohaus R."/>
            <person name="Hsiao Y.Y."/>
            <person name="Niu S.C."/>
            <person name="Wang J.Y."/>
            <person name="Lin Y.C."/>
            <person name="Xu Q."/>
            <person name="Chen L.J."/>
            <person name="Yoshida K."/>
            <person name="Fujiwara S."/>
            <person name="Wang Z.W."/>
            <person name="Zhang Y.Q."/>
            <person name="Mitsuda N."/>
            <person name="Wang M."/>
            <person name="Liu G.H."/>
            <person name="Pecoraro L."/>
            <person name="Huang H.X."/>
            <person name="Xiao X.J."/>
            <person name="Lin M."/>
            <person name="Wu X.Y."/>
            <person name="Wu W.L."/>
            <person name="Chen Y.Y."/>
            <person name="Chang S.B."/>
            <person name="Sakamoto S."/>
            <person name="Ohme-Takagi M."/>
            <person name="Yagi M."/>
            <person name="Zeng S.J."/>
            <person name="Shen C.Y."/>
            <person name="Yeh C.M."/>
            <person name="Luo Y.B."/>
            <person name="Tsai W.C."/>
            <person name="Van de Peer Y."/>
            <person name="Liu Z.J."/>
        </authorList>
    </citation>
    <scope>NUCLEOTIDE SEQUENCE [LARGE SCALE GENOMIC DNA]</scope>
    <source>
        <strain evidence="13">cv. Shenzhen</strain>
        <tissue evidence="12">Stem</tissue>
    </source>
</reference>
<dbReference type="EMBL" id="KZ452341">
    <property type="protein sequence ID" value="PKA48494.1"/>
    <property type="molecule type" value="Genomic_DNA"/>
</dbReference>
<protein>
    <submittedName>
        <fullName evidence="12">Uncharacterized protein</fullName>
    </submittedName>
</protein>
<evidence type="ECO:0000256" key="6">
    <source>
        <dbReference type="ARBA" id="ARBA00022824"/>
    </source>
</evidence>
<dbReference type="STRING" id="1088818.A0A2H9ZYY7"/>
<evidence type="ECO:0000256" key="2">
    <source>
        <dbReference type="ARBA" id="ARBA00004687"/>
    </source>
</evidence>
<keyword evidence="4" id="KW-0337">GPI-anchor biosynthesis</keyword>
<name>A0A2H9ZYY7_9ASPA</name>
<dbReference type="UniPathway" id="UPA00196"/>
<keyword evidence="7 11" id="KW-1133">Transmembrane helix</keyword>
<dbReference type="GO" id="GO:0006506">
    <property type="term" value="P:GPI anchor biosynthetic process"/>
    <property type="evidence" value="ECO:0007669"/>
    <property type="project" value="UniProtKB-UniPathway"/>
</dbReference>
<evidence type="ECO:0000256" key="3">
    <source>
        <dbReference type="ARBA" id="ARBA00005316"/>
    </source>
</evidence>
<evidence type="ECO:0000256" key="5">
    <source>
        <dbReference type="ARBA" id="ARBA00022692"/>
    </source>
</evidence>
<feature type="transmembrane region" description="Helical" evidence="11">
    <location>
        <begin position="34"/>
        <end position="52"/>
    </location>
</feature>
<feature type="region of interest" description="Disordered" evidence="10">
    <location>
        <begin position="1"/>
        <end position="25"/>
    </location>
</feature>
<evidence type="ECO:0000256" key="4">
    <source>
        <dbReference type="ARBA" id="ARBA00022502"/>
    </source>
</evidence>
<dbReference type="PANTHER" id="PTHR21072">
    <property type="entry name" value="GPI TRANSAMIDASE COMPONENT PIG-S"/>
    <property type="match status" value="1"/>
</dbReference>
<evidence type="ECO:0000313" key="12">
    <source>
        <dbReference type="EMBL" id="PKA48494.1"/>
    </source>
</evidence>
<dbReference type="PANTHER" id="PTHR21072:SF13">
    <property type="entry name" value="GPI TRANSAMIDASE COMPONENT PIG-S"/>
    <property type="match status" value="1"/>
</dbReference>
<evidence type="ECO:0000313" key="13">
    <source>
        <dbReference type="Proteomes" id="UP000236161"/>
    </source>
</evidence>
<keyword evidence="5 11" id="KW-0812">Transmembrane</keyword>
<evidence type="ECO:0000256" key="1">
    <source>
        <dbReference type="ARBA" id="ARBA00004477"/>
    </source>
</evidence>
<dbReference type="Proteomes" id="UP000236161">
    <property type="component" value="Unassembled WGS sequence"/>
</dbReference>
<evidence type="ECO:0000256" key="11">
    <source>
        <dbReference type="SAM" id="Phobius"/>
    </source>
</evidence>
<dbReference type="GO" id="GO:0042765">
    <property type="term" value="C:GPI-anchor transamidase complex"/>
    <property type="evidence" value="ECO:0007669"/>
    <property type="project" value="InterPro"/>
</dbReference>
<keyword evidence="8 11" id="KW-0472">Membrane</keyword>
<dbReference type="InterPro" id="IPR019540">
    <property type="entry name" value="PtdIno-glycan_biosynth_class_S"/>
</dbReference>
<gene>
    <name evidence="12" type="ORF">AXF42_Ash021362</name>
</gene>
<sequence>MAEISKSDPLNPNPNPPEIASSVRRTTEPGRKRLFVTLSVFFSFLVGLPFLLKSTEIYRSPLPFSSIESLSLRLRSEPPAPPCRLQAVFLRWVVVAGNFRAGPLETRPQLSDEVDKSIAAIPSRESCGRRLCPCSVDLG</sequence>
<evidence type="ECO:0000256" key="9">
    <source>
        <dbReference type="ARBA" id="ARBA00023180"/>
    </source>
</evidence>
<proteinExistence type="inferred from homology"/>